<dbReference type="WBParaSite" id="PS1159_v2.g17267.t1">
    <property type="protein sequence ID" value="PS1159_v2.g17267.t1"/>
    <property type="gene ID" value="PS1159_v2.g17267"/>
</dbReference>
<reference evidence="2" key="1">
    <citation type="submission" date="2022-11" db="UniProtKB">
        <authorList>
            <consortium name="WormBaseParasite"/>
        </authorList>
    </citation>
    <scope>IDENTIFICATION</scope>
</reference>
<accession>A0AC35FGD1</accession>
<proteinExistence type="predicted"/>
<evidence type="ECO:0000313" key="1">
    <source>
        <dbReference type="Proteomes" id="UP000887580"/>
    </source>
</evidence>
<evidence type="ECO:0000313" key="2">
    <source>
        <dbReference type="WBParaSite" id="PS1159_v2.g17267.t1"/>
    </source>
</evidence>
<protein>
    <submittedName>
        <fullName evidence="2">Aminopeptidase</fullName>
    </submittedName>
</protein>
<sequence length="883" mass="99816">MSSSTVATVAAADDKFSRLPEIAKPVSYDIHLKPDLKTFKCKGNETIVVEVTSPTDYLKLHSSEIDINSIQLKLADGSELKGVSYELDRKWMTLTIKLPQTIQPQKVNLFIDFVAEHNNKMRGFYQSVYKASDGTEKYLVSTQFESTYARLSFPCWDEPVYKATFDIELEVDEKLTALSNMNVISEKATGNGTKVVKYGTTPLMSSYLVAFAVGEFEFIESKTKNGCPVRVYTVHGKKQQGTYALDLAVKALDYYNEWFNIDYPLPKCDLIAIPDFSMGAMENWGLVTYREVALLVDPAKTSSRQRMYVALVVAHELAHFWFGDLATMKWWNGLWLKEGFASFMEYLFTAKHCPEFEIWVHFVNDEWASGMGLDCLRSSHPIEVHIDNPNELDEIYDSITYAKSNSVIRMLYHYLTEPVFQDGLRRYLKKFQYSNAETPDLWDCFSEASGQDIAKIMSTWTKQMGFPIVKAEQKIDGEKRILKLSQSRFLADGGKDETNPSWLVPITVTSQSSPDEPIFRGIMNSAEQEFTIENVKAGDWIKVNSGTAGFYRVQYSEDMLKALLPAVESLALPVLDRFGIANDLFALVKSGKATADQFLALVAASSNESEYVVWGALDGGVGSLLNVFSRHEDASIKAKLDKFVVDVYTPVLDRLKWETSPNEPMKVSMLRAMIISRLSRVGHETTIQSARQKFREHVDNKSELNPDLRSVIYGTVTRNDGNEGIEKVRKIFETVGFSEVERNCIAALGQASDEALLKHVYDYGVKQGKIRSQDLVTLFAGSRFHKTGQDYAWTFFKQNVPLLIEKFGSVNSSLFQHCLQCSIDSQSSPEFADEVEKFCKEQFDADALKVLDRPIKQSVECVKLNSQLLKNNAQAVKNYFSKQ</sequence>
<name>A0AC35FGD1_9BILA</name>
<organism evidence="1 2">
    <name type="scientific">Panagrolaimus sp. PS1159</name>
    <dbReference type="NCBI Taxonomy" id="55785"/>
    <lineage>
        <taxon>Eukaryota</taxon>
        <taxon>Metazoa</taxon>
        <taxon>Ecdysozoa</taxon>
        <taxon>Nematoda</taxon>
        <taxon>Chromadorea</taxon>
        <taxon>Rhabditida</taxon>
        <taxon>Tylenchina</taxon>
        <taxon>Panagrolaimomorpha</taxon>
        <taxon>Panagrolaimoidea</taxon>
        <taxon>Panagrolaimidae</taxon>
        <taxon>Panagrolaimus</taxon>
    </lineage>
</organism>
<dbReference type="Proteomes" id="UP000887580">
    <property type="component" value="Unplaced"/>
</dbReference>